<feature type="compositionally biased region" description="Acidic residues" evidence="1">
    <location>
        <begin position="48"/>
        <end position="65"/>
    </location>
</feature>
<evidence type="ECO:0000256" key="1">
    <source>
        <dbReference type="SAM" id="MobiDB-lite"/>
    </source>
</evidence>
<accession>A0A8S9FHR6</accession>
<organism evidence="2">
    <name type="scientific">Brassica cretica</name>
    <name type="common">Mustard</name>
    <dbReference type="NCBI Taxonomy" id="69181"/>
    <lineage>
        <taxon>Eukaryota</taxon>
        <taxon>Viridiplantae</taxon>
        <taxon>Streptophyta</taxon>
        <taxon>Embryophyta</taxon>
        <taxon>Tracheophyta</taxon>
        <taxon>Spermatophyta</taxon>
        <taxon>Magnoliopsida</taxon>
        <taxon>eudicotyledons</taxon>
        <taxon>Gunneridae</taxon>
        <taxon>Pentapetalae</taxon>
        <taxon>rosids</taxon>
        <taxon>malvids</taxon>
        <taxon>Brassicales</taxon>
        <taxon>Brassicaceae</taxon>
        <taxon>Brassiceae</taxon>
        <taxon>Brassica</taxon>
    </lineage>
</organism>
<protein>
    <submittedName>
        <fullName evidence="2">Uncharacterized protein</fullName>
    </submittedName>
</protein>
<dbReference type="EMBL" id="QGKY02002305">
    <property type="protein sequence ID" value="KAF2531896.1"/>
    <property type="molecule type" value="Genomic_DNA"/>
</dbReference>
<comment type="caution">
    <text evidence="2">The sequence shown here is derived from an EMBL/GenBank/DDBJ whole genome shotgun (WGS) entry which is preliminary data.</text>
</comment>
<dbReference type="AlphaFoldDB" id="A0A8S9FHR6"/>
<feature type="region of interest" description="Disordered" evidence="1">
    <location>
        <begin position="46"/>
        <end position="65"/>
    </location>
</feature>
<feature type="compositionally biased region" description="Basic and acidic residues" evidence="1">
    <location>
        <begin position="1"/>
        <end position="14"/>
    </location>
</feature>
<name>A0A8S9FHR6_BRACR</name>
<evidence type="ECO:0000313" key="2">
    <source>
        <dbReference type="EMBL" id="KAF2531896.1"/>
    </source>
</evidence>
<proteinExistence type="predicted"/>
<sequence>MAREYSKMMDDGSHHSMNPLIGLEGSSNDFPKLVLNLSLSITARDVEGESDSPFDVEYSDSEACS</sequence>
<gene>
    <name evidence="2" type="ORF">F2Q70_00029578</name>
</gene>
<feature type="region of interest" description="Disordered" evidence="1">
    <location>
        <begin position="1"/>
        <end position="22"/>
    </location>
</feature>
<reference evidence="2" key="1">
    <citation type="submission" date="2019-12" db="EMBL/GenBank/DDBJ databases">
        <title>Genome sequencing and annotation of Brassica cretica.</title>
        <authorList>
            <person name="Studholme D.J."/>
            <person name="Sarris P.F."/>
        </authorList>
    </citation>
    <scope>NUCLEOTIDE SEQUENCE</scope>
    <source>
        <strain evidence="2">PFS-102/07</strain>
        <tissue evidence="2">Leaf</tissue>
    </source>
</reference>